<evidence type="ECO:0000313" key="3">
    <source>
        <dbReference type="Proteomes" id="UP000689195"/>
    </source>
</evidence>
<reference evidence="2" key="1">
    <citation type="submission" date="2021-01" db="EMBL/GenBank/DDBJ databases">
        <authorList>
            <consortium name="Genoscope - CEA"/>
            <person name="William W."/>
        </authorList>
    </citation>
    <scope>NUCLEOTIDE SEQUENCE</scope>
</reference>
<dbReference type="EMBL" id="CAJJDO010000010">
    <property type="protein sequence ID" value="CAD8141317.1"/>
    <property type="molecule type" value="Genomic_DNA"/>
</dbReference>
<keyword evidence="3" id="KW-1185">Reference proteome</keyword>
<gene>
    <name evidence="2" type="ORF">PPENT_87.1.T0100051</name>
</gene>
<evidence type="ECO:0000256" key="1">
    <source>
        <dbReference type="SAM" id="Coils"/>
    </source>
</evidence>
<accession>A0A8S1SQ35</accession>
<evidence type="ECO:0000313" key="2">
    <source>
        <dbReference type="EMBL" id="CAD8141317.1"/>
    </source>
</evidence>
<dbReference type="OrthoDB" id="296374at2759"/>
<keyword evidence="1" id="KW-0175">Coiled coil</keyword>
<name>A0A8S1SQ35_9CILI</name>
<feature type="coiled-coil region" evidence="1">
    <location>
        <begin position="115"/>
        <end position="167"/>
    </location>
</feature>
<sequence length="192" mass="22943">MSMSQQRYQTLMGSDDISQICSGFIRFIEEILLPIAKQDTKQFQNWTKFKEIIDPFNKKIELQRVEQYFQQFNNSKINQENKPPSPILKEQTKNTVNIQDRSYSIPQTTIIQTIKEDYENQLKEITDKINKTFHQNNTHLDILLKMNNTTQDAKNKLELNNNNQRNTSITRRVDFKRRNTDYYSFKPINNIQ</sequence>
<comment type="caution">
    <text evidence="2">The sequence shown here is derived from an EMBL/GenBank/DDBJ whole genome shotgun (WGS) entry which is preliminary data.</text>
</comment>
<dbReference type="Proteomes" id="UP000689195">
    <property type="component" value="Unassembled WGS sequence"/>
</dbReference>
<proteinExistence type="predicted"/>
<organism evidence="2 3">
    <name type="scientific">Paramecium pentaurelia</name>
    <dbReference type="NCBI Taxonomy" id="43138"/>
    <lineage>
        <taxon>Eukaryota</taxon>
        <taxon>Sar</taxon>
        <taxon>Alveolata</taxon>
        <taxon>Ciliophora</taxon>
        <taxon>Intramacronucleata</taxon>
        <taxon>Oligohymenophorea</taxon>
        <taxon>Peniculida</taxon>
        <taxon>Parameciidae</taxon>
        <taxon>Paramecium</taxon>
    </lineage>
</organism>
<protein>
    <submittedName>
        <fullName evidence="2">Uncharacterized protein</fullName>
    </submittedName>
</protein>
<dbReference type="AlphaFoldDB" id="A0A8S1SQ35"/>